<comment type="pathway">
    <text evidence="1">Amino-sugar metabolism; 1,6-anhydro-N-acetylmuramate degradation.</text>
</comment>
<keyword evidence="1 2" id="KW-0418">Kinase</keyword>
<dbReference type="RefSeq" id="WP_048005035.1">
    <property type="nucleotide sequence ID" value="NZ_JBLGCT010000001.1"/>
</dbReference>
<dbReference type="GO" id="GO:0009254">
    <property type="term" value="P:peptidoglycan turnover"/>
    <property type="evidence" value="ECO:0007669"/>
    <property type="project" value="UniProtKB-UniRule"/>
</dbReference>
<dbReference type="PANTHER" id="PTHR30605:SF0">
    <property type="entry name" value="ANHYDRO-N-ACETYLMURAMIC ACID KINASE"/>
    <property type="match status" value="1"/>
</dbReference>
<comment type="catalytic activity">
    <reaction evidence="1">
        <text>1,6-anhydro-N-acetyl-beta-muramate + ATP + H2O = N-acetyl-D-muramate 6-phosphate + ADP + H(+)</text>
        <dbReference type="Rhea" id="RHEA:24952"/>
        <dbReference type="ChEBI" id="CHEBI:15377"/>
        <dbReference type="ChEBI" id="CHEBI:15378"/>
        <dbReference type="ChEBI" id="CHEBI:30616"/>
        <dbReference type="ChEBI" id="CHEBI:58690"/>
        <dbReference type="ChEBI" id="CHEBI:58722"/>
        <dbReference type="ChEBI" id="CHEBI:456216"/>
        <dbReference type="EC" id="2.7.1.170"/>
    </reaction>
</comment>
<dbReference type="AlphaFoldDB" id="A0A0J5SBX8"/>
<dbReference type="NCBIfam" id="NF007142">
    <property type="entry name" value="PRK09585.2-1"/>
    <property type="match status" value="1"/>
</dbReference>
<dbReference type="NCBIfam" id="NF007148">
    <property type="entry name" value="PRK09585.3-2"/>
    <property type="match status" value="1"/>
</dbReference>
<organism evidence="2 3">
    <name type="scientific">Rossellomorea marisflavi</name>
    <dbReference type="NCBI Taxonomy" id="189381"/>
    <lineage>
        <taxon>Bacteria</taxon>
        <taxon>Bacillati</taxon>
        <taxon>Bacillota</taxon>
        <taxon>Bacilli</taxon>
        <taxon>Bacillales</taxon>
        <taxon>Bacillaceae</taxon>
        <taxon>Rossellomorea</taxon>
    </lineage>
</organism>
<dbReference type="PATRIC" id="fig|189381.11.peg.3136"/>
<name>A0A0J5SBX8_9BACI</name>
<gene>
    <name evidence="1" type="primary">anmK</name>
    <name evidence="2" type="ORF">AV649_19195</name>
</gene>
<dbReference type="SUPFAM" id="SSF53067">
    <property type="entry name" value="Actin-like ATPase domain"/>
    <property type="match status" value="1"/>
</dbReference>
<dbReference type="InterPro" id="IPR043129">
    <property type="entry name" value="ATPase_NBD"/>
</dbReference>
<accession>A0A0J5SBX8</accession>
<dbReference type="GO" id="GO:0097175">
    <property type="term" value="P:1,6-anhydro-N-acetyl-beta-muramic acid catabolic process"/>
    <property type="evidence" value="ECO:0007669"/>
    <property type="project" value="UniProtKB-UniRule"/>
</dbReference>
<dbReference type="GO" id="GO:0016301">
    <property type="term" value="F:kinase activity"/>
    <property type="evidence" value="ECO:0007669"/>
    <property type="project" value="UniProtKB-KW"/>
</dbReference>
<comment type="similarity">
    <text evidence="1">Belongs to the anhydro-N-acetylmuramic acid kinase family.</text>
</comment>
<dbReference type="PANTHER" id="PTHR30605">
    <property type="entry name" value="ANHYDRO-N-ACETYLMURAMIC ACID KINASE"/>
    <property type="match status" value="1"/>
</dbReference>
<proteinExistence type="inferred from homology"/>
<dbReference type="Proteomes" id="UP000076510">
    <property type="component" value="Unassembled WGS sequence"/>
</dbReference>
<dbReference type="EC" id="2.7.1.170" evidence="1"/>
<sequence length="389" mass="41676">MVKRLAVGLMSGTSVDAVDAALVSLEGTGSSAACTLIHYTSTPFPQSVKKKIFEVISEEHSSTPALSSLHFELGRIYGEAVIGLCTEAGVPLEDLDVIGSHGQTVFHQPFPTADSVPSTLQIGEPSVIAYMTNTAVVSNFRSMDVAAGGEGAPLVPYTEYILYRSPGVGRLLQNIGGIGNVTVLSKDGSLEDVYGFDTGPGNMIIDGLCERLYGKPFDEDGAIASTGNVHEKIVEEWMEWEAGFFSRKPPKSTGREQFGDIFIHRIMEEFPHLPKEDLIASATYFTARSIVDAYKTFIFPFYEVDEIIIGGGGSYNSTLIRMMKELLPTCTLLTQEEIGYSSDAKEAIAFALLAHETLNGQPGNVPGATGAGNYVILGSITPAPFPGKN</sequence>
<dbReference type="EMBL" id="LQQY01000016">
    <property type="protein sequence ID" value="KZE48699.1"/>
    <property type="molecule type" value="Genomic_DNA"/>
</dbReference>
<keyword evidence="1" id="KW-0547">Nucleotide-binding</keyword>
<dbReference type="HAMAP" id="MF_01270">
    <property type="entry name" value="AnhMurNAc_kinase"/>
    <property type="match status" value="1"/>
</dbReference>
<dbReference type="GO" id="GO:0006040">
    <property type="term" value="P:amino sugar metabolic process"/>
    <property type="evidence" value="ECO:0007669"/>
    <property type="project" value="InterPro"/>
</dbReference>
<dbReference type="Gene3D" id="3.30.420.40">
    <property type="match status" value="2"/>
</dbReference>
<dbReference type="UniPathway" id="UPA00544"/>
<dbReference type="GO" id="GO:0016773">
    <property type="term" value="F:phosphotransferase activity, alcohol group as acceptor"/>
    <property type="evidence" value="ECO:0007669"/>
    <property type="project" value="UniProtKB-UniRule"/>
</dbReference>
<evidence type="ECO:0000313" key="3">
    <source>
        <dbReference type="Proteomes" id="UP000076510"/>
    </source>
</evidence>
<comment type="pathway">
    <text evidence="1">Cell wall biogenesis; peptidoglycan recycling.</text>
</comment>
<dbReference type="CDD" id="cd24050">
    <property type="entry name" value="ASKHA_NBD_ANMK"/>
    <property type="match status" value="1"/>
</dbReference>
<keyword evidence="1" id="KW-0067">ATP-binding</keyword>
<dbReference type="UniPathway" id="UPA00343"/>
<evidence type="ECO:0000313" key="2">
    <source>
        <dbReference type="EMBL" id="KZE48699.1"/>
    </source>
</evidence>
<feature type="binding site" evidence="1">
    <location>
        <begin position="12"/>
        <end position="19"/>
    </location>
    <ligand>
        <name>ATP</name>
        <dbReference type="ChEBI" id="CHEBI:30616"/>
    </ligand>
</feature>
<protein>
    <recommendedName>
        <fullName evidence="1">Anhydro-N-acetylmuramic acid kinase</fullName>
        <ecNumber evidence="1">2.7.1.170</ecNumber>
    </recommendedName>
    <alternativeName>
        <fullName evidence="1">AnhMurNAc kinase</fullName>
    </alternativeName>
</protein>
<evidence type="ECO:0000256" key="1">
    <source>
        <dbReference type="HAMAP-Rule" id="MF_01270"/>
    </source>
</evidence>
<keyword evidence="1" id="KW-0119">Carbohydrate metabolism</keyword>
<reference evidence="3" key="1">
    <citation type="submission" date="2016-01" db="EMBL/GenBank/DDBJ databases">
        <title>Whole genome sequencing of Bhargavaea cecembensis T14.</title>
        <authorList>
            <person name="Hong K.W."/>
        </authorList>
    </citation>
    <scope>NUCLEOTIDE SEQUENCE [LARGE SCALE GENOMIC DNA]</scope>
    <source>
        <strain evidence="3">M19</strain>
    </source>
</reference>
<dbReference type="OrthoDB" id="9763949at2"/>
<comment type="caution">
    <text evidence="2">The sequence shown here is derived from an EMBL/GenBank/DDBJ whole genome shotgun (WGS) entry which is preliminary data.</text>
</comment>
<comment type="function">
    <text evidence="1">Catalyzes the specific phosphorylation of 1,6-anhydro-N-acetylmuramic acid (anhMurNAc) with the simultaneous cleavage of the 1,6-anhydro ring, generating MurNAc-6-P. Is required for the utilization of anhMurNAc either imported from the medium or derived from its own cell wall murein, and thus plays a role in cell wall recycling.</text>
</comment>
<dbReference type="GO" id="GO:0005524">
    <property type="term" value="F:ATP binding"/>
    <property type="evidence" value="ECO:0007669"/>
    <property type="project" value="UniProtKB-UniRule"/>
</dbReference>
<dbReference type="InterPro" id="IPR005338">
    <property type="entry name" value="Anhydro_N_Ac-Mur_kinase"/>
</dbReference>
<dbReference type="Pfam" id="PF03702">
    <property type="entry name" value="AnmK"/>
    <property type="match status" value="1"/>
</dbReference>
<keyword evidence="1" id="KW-0808">Transferase</keyword>